<gene>
    <name evidence="1" type="ORF">HPB49_009519</name>
</gene>
<dbReference type="EMBL" id="CM023477">
    <property type="protein sequence ID" value="KAH7937248.1"/>
    <property type="molecule type" value="Genomic_DNA"/>
</dbReference>
<evidence type="ECO:0000313" key="1">
    <source>
        <dbReference type="EMBL" id="KAH7937248.1"/>
    </source>
</evidence>
<sequence>MVRARNLTDDWKNYWDKLPFEHCTDIIVYSMYLDADGKLRMKRSTIIGGRLGHPFSMETPYHRGIRSNVYITYGGSRADSPAIGKSVLEWRAIAHIVDQLHDLMKNSNYRGLNLDWDHPKDACQQEQGLLYKFLHRFSQDVYVLLTVPPDAHILKQLRLQSLVTYRIVTRIEHIIVATHRLRAQGLVCCTGGLNEASMVFWAIKKVLPLWLHHRLAYSIALGADTYFSNSRELWTPGVPLSRFYDPAQGTMKMSYKEVCKLPTVNKTDECVLSIAARNSSGYKMVAFAGTEQLRNRLVKTNYYEMDQYPVVIYDIELDDYEGVCEKIKWPLTRAFSEPFNQSLRHP</sequence>
<name>A0ACB8C8M6_DERSI</name>
<proteinExistence type="predicted"/>
<accession>A0ACB8C8M6</accession>
<comment type="caution">
    <text evidence="1">The sequence shown here is derived from an EMBL/GenBank/DDBJ whole genome shotgun (WGS) entry which is preliminary data.</text>
</comment>
<keyword evidence="2" id="KW-1185">Reference proteome</keyword>
<protein>
    <submittedName>
        <fullName evidence="1">Uncharacterized protein</fullName>
    </submittedName>
</protein>
<dbReference type="Proteomes" id="UP000821865">
    <property type="component" value="Chromosome 8"/>
</dbReference>
<organism evidence="1 2">
    <name type="scientific">Dermacentor silvarum</name>
    <name type="common">Tick</name>
    <dbReference type="NCBI Taxonomy" id="543639"/>
    <lineage>
        <taxon>Eukaryota</taxon>
        <taxon>Metazoa</taxon>
        <taxon>Ecdysozoa</taxon>
        <taxon>Arthropoda</taxon>
        <taxon>Chelicerata</taxon>
        <taxon>Arachnida</taxon>
        <taxon>Acari</taxon>
        <taxon>Parasitiformes</taxon>
        <taxon>Ixodida</taxon>
        <taxon>Ixodoidea</taxon>
        <taxon>Ixodidae</taxon>
        <taxon>Rhipicephalinae</taxon>
        <taxon>Dermacentor</taxon>
    </lineage>
</organism>
<evidence type="ECO:0000313" key="2">
    <source>
        <dbReference type="Proteomes" id="UP000821865"/>
    </source>
</evidence>
<reference evidence="1" key="1">
    <citation type="submission" date="2020-05" db="EMBL/GenBank/DDBJ databases">
        <title>Large-scale comparative analyses of tick genomes elucidate their genetic diversity and vector capacities.</title>
        <authorList>
            <person name="Jia N."/>
            <person name="Wang J."/>
            <person name="Shi W."/>
            <person name="Du L."/>
            <person name="Sun Y."/>
            <person name="Zhan W."/>
            <person name="Jiang J."/>
            <person name="Wang Q."/>
            <person name="Zhang B."/>
            <person name="Ji P."/>
            <person name="Sakyi L.B."/>
            <person name="Cui X."/>
            <person name="Yuan T."/>
            <person name="Jiang B."/>
            <person name="Yang W."/>
            <person name="Lam T.T.-Y."/>
            <person name="Chang Q."/>
            <person name="Ding S."/>
            <person name="Wang X."/>
            <person name="Zhu J."/>
            <person name="Ruan X."/>
            <person name="Zhao L."/>
            <person name="Wei J."/>
            <person name="Que T."/>
            <person name="Du C."/>
            <person name="Cheng J."/>
            <person name="Dai P."/>
            <person name="Han X."/>
            <person name="Huang E."/>
            <person name="Gao Y."/>
            <person name="Liu J."/>
            <person name="Shao H."/>
            <person name="Ye R."/>
            <person name="Li L."/>
            <person name="Wei W."/>
            <person name="Wang X."/>
            <person name="Wang C."/>
            <person name="Yang T."/>
            <person name="Huo Q."/>
            <person name="Li W."/>
            <person name="Guo W."/>
            <person name="Chen H."/>
            <person name="Zhou L."/>
            <person name="Ni X."/>
            <person name="Tian J."/>
            <person name="Zhou Y."/>
            <person name="Sheng Y."/>
            <person name="Liu T."/>
            <person name="Pan Y."/>
            <person name="Xia L."/>
            <person name="Li J."/>
            <person name="Zhao F."/>
            <person name="Cao W."/>
        </authorList>
    </citation>
    <scope>NUCLEOTIDE SEQUENCE</scope>
    <source>
        <strain evidence="1">Dsil-2018</strain>
    </source>
</reference>